<feature type="transmembrane region" description="Helical" evidence="6">
    <location>
        <begin position="71"/>
        <end position="95"/>
    </location>
</feature>
<evidence type="ECO:0000256" key="6">
    <source>
        <dbReference type="SAM" id="Phobius"/>
    </source>
</evidence>
<dbReference type="AlphaFoldDB" id="A0A927RD06"/>
<organism evidence="8 9">
    <name type="scientific">Sporosarcina limicola</name>
    <dbReference type="NCBI Taxonomy" id="34101"/>
    <lineage>
        <taxon>Bacteria</taxon>
        <taxon>Bacillati</taxon>
        <taxon>Bacillota</taxon>
        <taxon>Bacilli</taxon>
        <taxon>Bacillales</taxon>
        <taxon>Caryophanaceae</taxon>
        <taxon>Sporosarcina</taxon>
    </lineage>
</organism>
<reference evidence="8" key="1">
    <citation type="submission" date="2020-10" db="EMBL/GenBank/DDBJ databases">
        <title>Genomic Encyclopedia of Type Strains, Phase IV (KMG-IV): sequencing the most valuable type-strain genomes for metagenomic binning, comparative biology and taxonomic classification.</title>
        <authorList>
            <person name="Goeker M."/>
        </authorList>
    </citation>
    <scope>NUCLEOTIDE SEQUENCE</scope>
    <source>
        <strain evidence="8">DSM 13886</strain>
    </source>
</reference>
<comment type="similarity">
    <text evidence="2">Belongs to the GtrA family.</text>
</comment>
<feature type="transmembrane region" description="Helical" evidence="6">
    <location>
        <begin position="12"/>
        <end position="33"/>
    </location>
</feature>
<evidence type="ECO:0000256" key="2">
    <source>
        <dbReference type="ARBA" id="ARBA00009399"/>
    </source>
</evidence>
<gene>
    <name evidence="8" type="ORF">H4683_000301</name>
</gene>
<evidence type="ECO:0000256" key="4">
    <source>
        <dbReference type="ARBA" id="ARBA00022989"/>
    </source>
</evidence>
<proteinExistence type="inferred from homology"/>
<dbReference type="PANTHER" id="PTHR38459:SF1">
    <property type="entry name" value="PROPHAGE BACTOPRENOL-LINKED GLUCOSE TRANSLOCASE HOMOLOG"/>
    <property type="match status" value="1"/>
</dbReference>
<dbReference type="PANTHER" id="PTHR38459">
    <property type="entry name" value="PROPHAGE BACTOPRENOL-LINKED GLUCOSE TRANSLOCASE HOMOLOG"/>
    <property type="match status" value="1"/>
</dbReference>
<name>A0A927RD06_9BACL</name>
<dbReference type="GO" id="GO:0005886">
    <property type="term" value="C:plasma membrane"/>
    <property type="evidence" value="ECO:0007669"/>
    <property type="project" value="TreeGrafter"/>
</dbReference>
<keyword evidence="4 6" id="KW-1133">Transmembrane helix</keyword>
<evidence type="ECO:0000256" key="3">
    <source>
        <dbReference type="ARBA" id="ARBA00022692"/>
    </source>
</evidence>
<dbReference type="GO" id="GO:0000271">
    <property type="term" value="P:polysaccharide biosynthetic process"/>
    <property type="evidence" value="ECO:0007669"/>
    <property type="project" value="InterPro"/>
</dbReference>
<dbReference type="InterPro" id="IPR007267">
    <property type="entry name" value="GtrA_DPMS_TM"/>
</dbReference>
<keyword evidence="3 6" id="KW-0812">Transmembrane</keyword>
<dbReference type="RefSeq" id="WP_192597047.1">
    <property type="nucleotide sequence ID" value="NZ_JADBEL010000001.1"/>
</dbReference>
<keyword evidence="5 6" id="KW-0472">Membrane</keyword>
<comment type="subcellular location">
    <subcellularLocation>
        <location evidence="1">Membrane</location>
        <topology evidence="1">Multi-pass membrane protein</topology>
    </subcellularLocation>
</comment>
<evidence type="ECO:0000256" key="5">
    <source>
        <dbReference type="ARBA" id="ARBA00023136"/>
    </source>
</evidence>
<evidence type="ECO:0000256" key="1">
    <source>
        <dbReference type="ARBA" id="ARBA00004141"/>
    </source>
</evidence>
<feature type="transmembrane region" description="Helical" evidence="6">
    <location>
        <begin position="39"/>
        <end position="59"/>
    </location>
</feature>
<evidence type="ECO:0000313" key="9">
    <source>
        <dbReference type="Proteomes" id="UP000658225"/>
    </source>
</evidence>
<evidence type="ECO:0000313" key="8">
    <source>
        <dbReference type="EMBL" id="MBE1553232.1"/>
    </source>
</evidence>
<comment type="caution">
    <text evidence="8">The sequence shown here is derived from an EMBL/GenBank/DDBJ whole genome shotgun (WGS) entry which is preliminary data.</text>
</comment>
<evidence type="ECO:0000259" key="7">
    <source>
        <dbReference type="Pfam" id="PF04138"/>
    </source>
</evidence>
<sequence length="125" mass="14114">MSFINTEFFKFVVVGGVNTVVYYAFYLVCLHGFTLHYLLAHVIGVVISIIGSFFLNSLYTYKVKPTWKKFFYFPLTQAVNITITAILLFILVDILHLNSSFAPIAALFVTIPITFVVTGRVMKSS</sequence>
<dbReference type="Proteomes" id="UP000658225">
    <property type="component" value="Unassembled WGS sequence"/>
</dbReference>
<feature type="domain" description="GtrA/DPMS transmembrane" evidence="7">
    <location>
        <begin position="10"/>
        <end position="119"/>
    </location>
</feature>
<dbReference type="EMBL" id="JADBEL010000001">
    <property type="protein sequence ID" value="MBE1553232.1"/>
    <property type="molecule type" value="Genomic_DNA"/>
</dbReference>
<dbReference type="Pfam" id="PF04138">
    <property type="entry name" value="GtrA_DPMS_TM"/>
    <property type="match status" value="1"/>
</dbReference>
<dbReference type="InterPro" id="IPR051401">
    <property type="entry name" value="GtrA_CellWall_Glycosyl"/>
</dbReference>
<protein>
    <submittedName>
        <fullName evidence="8">Flippase GtrA</fullName>
    </submittedName>
</protein>
<feature type="transmembrane region" description="Helical" evidence="6">
    <location>
        <begin position="101"/>
        <end position="122"/>
    </location>
</feature>
<keyword evidence="9" id="KW-1185">Reference proteome</keyword>
<accession>A0A927RD06</accession>